<dbReference type="PRINTS" id="PR00081">
    <property type="entry name" value="GDHRDH"/>
</dbReference>
<organism evidence="8 9">
    <name type="scientific">Nocardioides vastitatis</name>
    <dbReference type="NCBI Taxonomy" id="2568655"/>
    <lineage>
        <taxon>Bacteria</taxon>
        <taxon>Bacillati</taxon>
        <taxon>Actinomycetota</taxon>
        <taxon>Actinomycetes</taxon>
        <taxon>Propionibacteriales</taxon>
        <taxon>Nocardioidaceae</taxon>
        <taxon>Nocardioides</taxon>
    </lineage>
</organism>
<evidence type="ECO:0000256" key="3">
    <source>
        <dbReference type="ARBA" id="ARBA00022857"/>
    </source>
</evidence>
<dbReference type="Gene3D" id="3.40.50.720">
    <property type="entry name" value="NAD(P)-binding Rossmann-like Domain"/>
    <property type="match status" value="1"/>
</dbReference>
<dbReference type="InterPro" id="IPR020904">
    <property type="entry name" value="Sc_DH/Rdtase_CS"/>
</dbReference>
<evidence type="ECO:0000256" key="4">
    <source>
        <dbReference type="ARBA" id="ARBA00023002"/>
    </source>
</evidence>
<keyword evidence="4" id="KW-0560">Oxidoreductase</keyword>
<dbReference type="Gene3D" id="3.30.530.20">
    <property type="match status" value="1"/>
</dbReference>
<dbReference type="InterPro" id="IPR036291">
    <property type="entry name" value="NAD(P)-bd_dom_sf"/>
</dbReference>
<feature type="region of interest" description="Disordered" evidence="6">
    <location>
        <begin position="381"/>
        <end position="403"/>
    </location>
</feature>
<dbReference type="SUPFAM" id="SSF51735">
    <property type="entry name" value="NAD(P)-binding Rossmann-fold domains"/>
    <property type="match status" value="1"/>
</dbReference>
<evidence type="ECO:0000256" key="6">
    <source>
        <dbReference type="SAM" id="MobiDB-lite"/>
    </source>
</evidence>
<feature type="domain" description="Activator of Hsp90 ATPase homologue 1/2-like C-terminal" evidence="7">
    <location>
        <begin position="257"/>
        <end position="376"/>
    </location>
</feature>
<dbReference type="PANTHER" id="PTHR43391:SF14">
    <property type="entry name" value="DEHYDROGENASE_REDUCTASE SDR FAMILY PROTEIN 7-LIKE"/>
    <property type="match status" value="1"/>
</dbReference>
<reference evidence="9" key="1">
    <citation type="journal article" date="2019" name="Int. J. Syst. Evol. Microbiol.">
        <title>The Global Catalogue of Microorganisms (GCM) 10K type strain sequencing project: providing services to taxonomists for standard genome sequencing and annotation.</title>
        <authorList>
            <consortium name="The Broad Institute Genomics Platform"/>
            <consortium name="The Broad Institute Genome Sequencing Center for Infectious Disease"/>
            <person name="Wu L."/>
            <person name="Ma J."/>
        </authorList>
    </citation>
    <scope>NUCLEOTIDE SEQUENCE [LARGE SCALE GENOMIC DNA]</scope>
    <source>
        <strain evidence="9">YIM 94188</strain>
    </source>
</reference>
<dbReference type="Proteomes" id="UP001596072">
    <property type="component" value="Unassembled WGS sequence"/>
</dbReference>
<dbReference type="InterPro" id="IPR002347">
    <property type="entry name" value="SDR_fam"/>
</dbReference>
<dbReference type="Pfam" id="PF08327">
    <property type="entry name" value="AHSA1"/>
    <property type="match status" value="1"/>
</dbReference>
<evidence type="ECO:0000256" key="2">
    <source>
        <dbReference type="ARBA" id="ARBA00006817"/>
    </source>
</evidence>
<protein>
    <submittedName>
        <fullName evidence="8">SDR family NAD(P)-dependent oxidoreductase</fullName>
    </submittedName>
</protein>
<evidence type="ECO:0000313" key="8">
    <source>
        <dbReference type="EMBL" id="MFC5728111.1"/>
    </source>
</evidence>
<dbReference type="PROSITE" id="PS00061">
    <property type="entry name" value="ADH_SHORT"/>
    <property type="match status" value="1"/>
</dbReference>
<evidence type="ECO:0000259" key="7">
    <source>
        <dbReference type="Pfam" id="PF08327"/>
    </source>
</evidence>
<gene>
    <name evidence="8" type="ORF">ACFPQB_04230</name>
</gene>
<proteinExistence type="inferred from homology"/>
<accession>A0ABW0ZBB1</accession>
<comment type="similarity">
    <text evidence="2">Belongs to the AHA1 family.</text>
</comment>
<dbReference type="InterPro" id="IPR023393">
    <property type="entry name" value="START-like_dom_sf"/>
</dbReference>
<evidence type="ECO:0000256" key="1">
    <source>
        <dbReference type="ARBA" id="ARBA00006484"/>
    </source>
</evidence>
<comment type="caution">
    <text evidence="8">The sequence shown here is derived from an EMBL/GenBank/DDBJ whole genome shotgun (WGS) entry which is preliminary data.</text>
</comment>
<dbReference type="Pfam" id="PF00106">
    <property type="entry name" value="adh_short"/>
    <property type="match status" value="1"/>
</dbReference>
<dbReference type="RefSeq" id="WP_206055997.1">
    <property type="nucleotide sequence ID" value="NZ_JBHSNS010000001.1"/>
</dbReference>
<dbReference type="InterPro" id="IPR013538">
    <property type="entry name" value="ASHA1/2-like_C"/>
</dbReference>
<dbReference type="PANTHER" id="PTHR43391">
    <property type="entry name" value="RETINOL DEHYDROGENASE-RELATED"/>
    <property type="match status" value="1"/>
</dbReference>
<keyword evidence="3" id="KW-0521">NADP</keyword>
<name>A0ABW0ZBB1_9ACTN</name>
<dbReference type="SUPFAM" id="SSF55961">
    <property type="entry name" value="Bet v1-like"/>
    <property type="match status" value="1"/>
</dbReference>
<keyword evidence="9" id="KW-1185">Reference proteome</keyword>
<evidence type="ECO:0000313" key="9">
    <source>
        <dbReference type="Proteomes" id="UP001596072"/>
    </source>
</evidence>
<dbReference type="CDD" id="cd07814">
    <property type="entry name" value="SRPBCC_CalC_Aha1-like"/>
    <property type="match status" value="1"/>
</dbReference>
<sequence>MSTSEHTTARRTILVTGASRGIGLALVEEALRRGAGRVYAGMRSPVDHPDGRVVPLLLDVTDPAQIETAVKEIDALDVVINNAGLGTYEDLADRAVLENHLAVNLYGPYDVTSAVLPLLARSGGEVVNILSLASLASLPMMPAYSISKAAALSLTQAQRALFAEHGVRVRAVLTGPTDTDMTRSLDIPKTSPRTVARAIFDGLESDQEDIFPDPMSASLEPHWASGVLKTLERANSGLRPAAADFLSYTFEVDQTPEQTFAAINDVRAWWSGELDGPTDTLGSEFTYTVPGIHYTKFRIAQLDPARRIAWQVLESWLSFTADQEEWTGTTITFDITGRQGGTVVTFTHEGLRPDHECYDVCANAWGEYINGSLRDLIATGTGRPSSFEGDEALASAPRPHDGR</sequence>
<evidence type="ECO:0000256" key="5">
    <source>
        <dbReference type="RuleBase" id="RU000363"/>
    </source>
</evidence>
<dbReference type="PRINTS" id="PR00080">
    <property type="entry name" value="SDRFAMILY"/>
</dbReference>
<comment type="similarity">
    <text evidence="1 5">Belongs to the short-chain dehydrogenases/reductases (SDR) family.</text>
</comment>
<dbReference type="EMBL" id="JBHSNS010000001">
    <property type="protein sequence ID" value="MFC5728111.1"/>
    <property type="molecule type" value="Genomic_DNA"/>
</dbReference>